<proteinExistence type="predicted"/>
<dbReference type="SUPFAM" id="SSF48452">
    <property type="entry name" value="TPR-like"/>
    <property type="match status" value="1"/>
</dbReference>
<dbReference type="PROSITE" id="PS50043">
    <property type="entry name" value="HTH_LUXR_2"/>
    <property type="match status" value="1"/>
</dbReference>
<dbReference type="PRINTS" id="PR00038">
    <property type="entry name" value="HTHLUXR"/>
</dbReference>
<evidence type="ECO:0000256" key="4">
    <source>
        <dbReference type="SAM" id="Coils"/>
    </source>
</evidence>
<dbReference type="EMBL" id="JAMZFV010000021">
    <property type="protein sequence ID" value="MCP1111010.1"/>
    <property type="molecule type" value="Genomic_DNA"/>
</dbReference>
<gene>
    <name evidence="6" type="ORF">NK118_12190</name>
</gene>
<keyword evidence="2" id="KW-0238">DNA-binding</keyword>
<sequence length="856" mass="98924">MQKRNYLPGLPLPRGYIKRPRLQEILARSLENTVTTVSAPPGYGKTTLVSAYVQKLSVTLVWHNFSDLDNETSHFWRSLARAARKEFTVMAEVMERQEFPESAAAMSEFLQELESQEEFLGKEHRVVMVFDNFELIKNQQVLDFLNLMQSLNQVYHSLSVHVIMISNEGIMNISVQPLHLLYESTHKYRSLNTVDLAFTEEEVQHLFRIYGKELASEDLQDVMETMEGWPLVVHAYAALGEDEREVIFQNTFNMMSANYYGNYEPAIQTLLIKLSGFKAFNLEIILKLLSNHGSEKTSEITRQLATNPFIEVSVRDQSFRFVKPYHHFLSSKFLLLDEKKQSETMDILGDYLFDYTDMRMVIELYIKANHYDGITRCLTMLSPYNLGIPYTQRILKYLQSLGEDLTKTNPWIRFFTGQEYFKYNRVEQAVTLIAELVAELEENQEENQRILGECYLLQAIMSLRQEEIFDLSLLEKAVKSLPGGSILTNQQSYLVNENEIFFLPADGSKNAEEMAAYFYQFIELFSQVSNGCLSGFDYLFDAQRYLGLCNYEKAEFRANQAIFKATLSHQHDIVINAYNVLINAAFGRGENKGIRKYLQSLDAYCEENDTEKFRDLRDVLAASYSFYINERDGIAQWIREADLHRYYNEKRSFVGKNILVCAMCAYQEENYSLFSALVDEIDELLSQRSIWTLNVDRHLLHGLDYLQQEEPEKASAAFVKAYQLVRRENLFYPLMRYGGYLTPLLNLVKEKQLEEIDYQWLGELERLCNLHSKNLRLIRAEYGNVKKGYTQSATKLTPREMQVLKLLAGGLSRSDIAFNLGVSISGVQKFLSNIYAKLGAKNSADAVSIAHSRQII</sequence>
<dbReference type="SUPFAM" id="SSF52540">
    <property type="entry name" value="P-loop containing nucleoside triphosphate hydrolases"/>
    <property type="match status" value="1"/>
</dbReference>
<name>A0ABT1EJX9_9FIRM</name>
<dbReference type="SUPFAM" id="SSF46894">
    <property type="entry name" value="C-terminal effector domain of the bipartite response regulators"/>
    <property type="match status" value="1"/>
</dbReference>
<protein>
    <submittedName>
        <fullName evidence="6">LuxR C-terminal-related transcriptional regulator</fullName>
    </submittedName>
</protein>
<evidence type="ECO:0000313" key="6">
    <source>
        <dbReference type="EMBL" id="MCP1111010.1"/>
    </source>
</evidence>
<dbReference type="InterPro" id="IPR016032">
    <property type="entry name" value="Sig_transdc_resp-reg_C-effctor"/>
</dbReference>
<dbReference type="InterPro" id="IPR027417">
    <property type="entry name" value="P-loop_NTPase"/>
</dbReference>
<reference evidence="6 7" key="1">
    <citation type="journal article" date="2022" name="Genome Biol. Evol.">
        <title>Host diet, physiology and behaviors set the stage for Lachnospiraceae cladogenesis.</title>
        <authorList>
            <person name="Vera-Ponce De Leon A."/>
            <person name="Schneider M."/>
            <person name="Jahnes B.C."/>
            <person name="Sadowski V."/>
            <person name="Camuy-Velez L.A."/>
            <person name="Duan J."/>
            <person name="Sabree Z.L."/>
        </authorList>
    </citation>
    <scope>NUCLEOTIDE SEQUENCE [LARGE SCALE GENOMIC DNA]</scope>
    <source>
        <strain evidence="6 7">PAL227</strain>
    </source>
</reference>
<organism evidence="6 7">
    <name type="scientific">Ohessyouella blattaphilus</name>
    <dbReference type="NCBI Taxonomy" id="2949333"/>
    <lineage>
        <taxon>Bacteria</taxon>
        <taxon>Bacillati</taxon>
        <taxon>Bacillota</taxon>
        <taxon>Clostridia</taxon>
        <taxon>Lachnospirales</taxon>
        <taxon>Lachnospiraceae</taxon>
        <taxon>Ohessyouella</taxon>
    </lineage>
</organism>
<evidence type="ECO:0000259" key="5">
    <source>
        <dbReference type="PROSITE" id="PS50043"/>
    </source>
</evidence>
<dbReference type="Gene3D" id="1.10.10.10">
    <property type="entry name" value="Winged helix-like DNA-binding domain superfamily/Winged helix DNA-binding domain"/>
    <property type="match status" value="1"/>
</dbReference>
<dbReference type="PANTHER" id="PTHR44688:SF16">
    <property type="entry name" value="DNA-BINDING TRANSCRIPTIONAL ACTIVATOR DEVR_DOSR"/>
    <property type="match status" value="1"/>
</dbReference>
<dbReference type="InterPro" id="IPR000792">
    <property type="entry name" value="Tscrpt_reg_LuxR_C"/>
</dbReference>
<dbReference type="InterPro" id="IPR049945">
    <property type="entry name" value="AAA_22"/>
</dbReference>
<evidence type="ECO:0000313" key="7">
    <source>
        <dbReference type="Proteomes" id="UP001523565"/>
    </source>
</evidence>
<evidence type="ECO:0000256" key="3">
    <source>
        <dbReference type="ARBA" id="ARBA00023163"/>
    </source>
</evidence>
<dbReference type="CDD" id="cd06170">
    <property type="entry name" value="LuxR_C_like"/>
    <property type="match status" value="1"/>
</dbReference>
<feature type="coiled-coil region" evidence="4">
    <location>
        <begin position="423"/>
        <end position="453"/>
    </location>
</feature>
<dbReference type="PANTHER" id="PTHR44688">
    <property type="entry name" value="DNA-BINDING TRANSCRIPTIONAL ACTIVATOR DEVR_DOSR"/>
    <property type="match status" value="1"/>
</dbReference>
<keyword evidence="4" id="KW-0175">Coiled coil</keyword>
<dbReference type="InterPro" id="IPR036388">
    <property type="entry name" value="WH-like_DNA-bd_sf"/>
</dbReference>
<dbReference type="Pfam" id="PF13401">
    <property type="entry name" value="AAA_22"/>
    <property type="match status" value="1"/>
</dbReference>
<comment type="caution">
    <text evidence="6">The sequence shown here is derived from an EMBL/GenBank/DDBJ whole genome shotgun (WGS) entry which is preliminary data.</text>
</comment>
<dbReference type="RefSeq" id="WP_262069891.1">
    <property type="nucleotide sequence ID" value="NZ_JAMXOC010000021.1"/>
</dbReference>
<dbReference type="Gene3D" id="3.40.50.300">
    <property type="entry name" value="P-loop containing nucleotide triphosphate hydrolases"/>
    <property type="match status" value="1"/>
</dbReference>
<dbReference type="SMART" id="SM00421">
    <property type="entry name" value="HTH_LUXR"/>
    <property type="match status" value="1"/>
</dbReference>
<evidence type="ECO:0000256" key="2">
    <source>
        <dbReference type="ARBA" id="ARBA00023125"/>
    </source>
</evidence>
<feature type="domain" description="HTH luxR-type" evidence="5">
    <location>
        <begin position="789"/>
        <end position="854"/>
    </location>
</feature>
<keyword evidence="7" id="KW-1185">Reference proteome</keyword>
<dbReference type="Pfam" id="PF00196">
    <property type="entry name" value="GerE"/>
    <property type="match status" value="1"/>
</dbReference>
<evidence type="ECO:0000256" key="1">
    <source>
        <dbReference type="ARBA" id="ARBA00023015"/>
    </source>
</evidence>
<accession>A0ABT1EJX9</accession>
<keyword evidence="1" id="KW-0805">Transcription regulation</keyword>
<dbReference type="InterPro" id="IPR011990">
    <property type="entry name" value="TPR-like_helical_dom_sf"/>
</dbReference>
<dbReference type="Proteomes" id="UP001523565">
    <property type="component" value="Unassembled WGS sequence"/>
</dbReference>
<keyword evidence="3" id="KW-0804">Transcription</keyword>